<sequence length="95" mass="10848">MGSKIAFKRFIGDLVMKSYLMVWFSSEGGRPSEITRRLMSMGFKPIQGAYDYVYEWDSSVDVTEILRFGDRVQMTLAELGVMFRLETVDASVTSN</sequence>
<comment type="caution">
    <text evidence="1">The sequence shown here is derived from an EMBL/GenBank/DDBJ whole genome shotgun (WGS) entry which is preliminary data.</text>
</comment>
<proteinExistence type="predicted"/>
<name>A0A811T7T2_9EURY</name>
<accession>A0A811T7T2</accession>
<gene>
    <name evidence="1" type="ORF">ANIMEMIM_00201</name>
</gene>
<dbReference type="AlphaFoldDB" id="A0A811T7T2"/>
<organism evidence="1 2">
    <name type="scientific">Candidatus Argoarchaeum ethanivorans</name>
    <dbReference type="NCBI Taxonomy" id="2608793"/>
    <lineage>
        <taxon>Archaea</taxon>
        <taxon>Methanobacteriati</taxon>
        <taxon>Methanobacteriota</taxon>
        <taxon>Stenosarchaea group</taxon>
        <taxon>Methanomicrobia</taxon>
        <taxon>Methanosarcinales</taxon>
        <taxon>Methanosarcinales incertae sedis</taxon>
        <taxon>GOM Arc I cluster</taxon>
        <taxon>Candidatus Argoarchaeum</taxon>
    </lineage>
</organism>
<evidence type="ECO:0000313" key="2">
    <source>
        <dbReference type="Proteomes" id="UP000637195"/>
    </source>
</evidence>
<protein>
    <submittedName>
        <fullName evidence="1">Uncharacterized protein</fullName>
    </submittedName>
</protein>
<reference evidence="1" key="1">
    <citation type="submission" date="2020-10" db="EMBL/GenBank/DDBJ databases">
        <authorList>
            <person name="Hahn C.J."/>
            <person name="Laso-Perez R."/>
            <person name="Vulcano F."/>
            <person name="Vaziourakis K.-M."/>
            <person name="Stokke R."/>
            <person name="Steen I.H."/>
            <person name="Teske A."/>
            <person name="Boetius A."/>
            <person name="Liebeke M."/>
            <person name="Amann R."/>
            <person name="Knittel K."/>
        </authorList>
    </citation>
    <scope>NUCLEOTIDE SEQUENCE</scope>
    <source>
        <strain evidence="1">Gfbio:e3339647-f889-4370-9287-4fb5cb688e4c:AG393N10_GoMArc1</strain>
    </source>
</reference>
<dbReference type="EMBL" id="CAJHIM010000012">
    <property type="protein sequence ID" value="CAD6491702.1"/>
    <property type="molecule type" value="Genomic_DNA"/>
</dbReference>
<dbReference type="Proteomes" id="UP000637195">
    <property type="component" value="Unassembled WGS sequence"/>
</dbReference>
<evidence type="ECO:0000313" key="1">
    <source>
        <dbReference type="EMBL" id="CAD6491702.1"/>
    </source>
</evidence>